<dbReference type="Pfam" id="PF01547">
    <property type="entry name" value="SBP_bac_1"/>
    <property type="match status" value="1"/>
</dbReference>
<dbReference type="SUPFAM" id="SSF53850">
    <property type="entry name" value="Periplasmic binding protein-like II"/>
    <property type="match status" value="1"/>
</dbReference>
<feature type="chain" id="PRO_5047518604" evidence="3">
    <location>
        <begin position="25"/>
        <end position="414"/>
    </location>
</feature>
<evidence type="ECO:0000256" key="2">
    <source>
        <dbReference type="ARBA" id="ARBA00008520"/>
    </source>
</evidence>
<reference evidence="5" key="1">
    <citation type="journal article" date="2019" name="Int. J. Syst. Evol. Microbiol.">
        <title>The Global Catalogue of Microorganisms (GCM) 10K type strain sequencing project: providing services to taxonomists for standard genome sequencing and annotation.</title>
        <authorList>
            <consortium name="The Broad Institute Genomics Platform"/>
            <consortium name="The Broad Institute Genome Sequencing Center for Infectious Disease"/>
            <person name="Wu L."/>
            <person name="Ma J."/>
        </authorList>
    </citation>
    <scope>NUCLEOTIDE SEQUENCE [LARGE SCALE GENOMIC DNA]</scope>
    <source>
        <strain evidence="5">CGMCC 1.8859</strain>
    </source>
</reference>
<accession>A0ABQ2P9X9</accession>
<name>A0ABQ2P9X9_9NEIS</name>
<evidence type="ECO:0000256" key="1">
    <source>
        <dbReference type="ARBA" id="ARBA00004418"/>
    </source>
</evidence>
<protein>
    <submittedName>
        <fullName evidence="4">ABC transporter substrate-binding protein</fullName>
    </submittedName>
</protein>
<dbReference type="Gene3D" id="3.40.190.10">
    <property type="entry name" value="Periplasmic binding protein-like II"/>
    <property type="match status" value="2"/>
</dbReference>
<keyword evidence="3" id="KW-0732">Signal</keyword>
<evidence type="ECO:0000313" key="4">
    <source>
        <dbReference type="EMBL" id="GGP21523.1"/>
    </source>
</evidence>
<comment type="similarity">
    <text evidence="2">Belongs to the bacterial solute-binding protein 1 family.</text>
</comment>
<dbReference type="PANTHER" id="PTHR43649">
    <property type="entry name" value="ARABINOSE-BINDING PROTEIN-RELATED"/>
    <property type="match status" value="1"/>
</dbReference>
<organism evidence="4 5">
    <name type="scientific">Silvimonas iriomotensis</name>
    <dbReference type="NCBI Taxonomy" id="449662"/>
    <lineage>
        <taxon>Bacteria</taxon>
        <taxon>Pseudomonadati</taxon>
        <taxon>Pseudomonadota</taxon>
        <taxon>Betaproteobacteria</taxon>
        <taxon>Neisseriales</taxon>
        <taxon>Chitinibacteraceae</taxon>
        <taxon>Silvimonas</taxon>
    </lineage>
</organism>
<feature type="signal peptide" evidence="3">
    <location>
        <begin position="1"/>
        <end position="24"/>
    </location>
</feature>
<comment type="caution">
    <text evidence="4">The sequence shown here is derived from an EMBL/GenBank/DDBJ whole genome shotgun (WGS) entry which is preliminary data.</text>
</comment>
<dbReference type="PANTHER" id="PTHR43649:SF14">
    <property type="entry name" value="BLR3389 PROTEIN"/>
    <property type="match status" value="1"/>
</dbReference>
<gene>
    <name evidence="4" type="ORF">GCM10010970_20900</name>
</gene>
<dbReference type="Proteomes" id="UP000637267">
    <property type="component" value="Unassembled WGS sequence"/>
</dbReference>
<dbReference type="RefSeq" id="WP_188704272.1">
    <property type="nucleotide sequence ID" value="NZ_BMLX01000002.1"/>
</dbReference>
<proteinExistence type="inferred from homology"/>
<dbReference type="InterPro" id="IPR050490">
    <property type="entry name" value="Bact_solute-bd_prot1"/>
</dbReference>
<sequence>MSKVRTRILGLTLAAAGLCYGAMAQAGTLAINVAFKGASQRAVWQSVFDDFKKAHPDIEMKVAFVDEEAYKVQLPGWLSSVAPDVVNWHDGERMAYYARRGLLEDLSGDWAKNGWNETYASTKEASSWNGKQYAMPTVYYSWGMFYRKDLFQKVGISAEPKTWDQFIDACKKLKAAGIAPIAVGGRDAWTLAGWFDYLDLRLNGNAFHQKLMAGEVPYTDARVKKVYTTWKGLIDDKYFIDNALSYDLDAAQPFLFQGKAAMMLMGTFISAGFPANVKPNMGYFQFPIIDSKVPTAEDGPVESLHIPAKAKNKADAHTFLAFVGTPEISGRLAKGLGSLPANSKAEEPEDPISKIGFQILSQTRGGIAQFYDRDMTKEMADEGMKGMQQFLSDPSQIDSILAQLETTRKRIYKK</sequence>
<evidence type="ECO:0000256" key="3">
    <source>
        <dbReference type="SAM" id="SignalP"/>
    </source>
</evidence>
<comment type="subcellular location">
    <subcellularLocation>
        <location evidence="1">Periplasm</location>
    </subcellularLocation>
</comment>
<dbReference type="EMBL" id="BMLX01000002">
    <property type="protein sequence ID" value="GGP21523.1"/>
    <property type="molecule type" value="Genomic_DNA"/>
</dbReference>
<keyword evidence="5" id="KW-1185">Reference proteome</keyword>
<evidence type="ECO:0000313" key="5">
    <source>
        <dbReference type="Proteomes" id="UP000637267"/>
    </source>
</evidence>
<dbReference type="InterPro" id="IPR006059">
    <property type="entry name" value="SBP"/>
</dbReference>